<dbReference type="RefSeq" id="WP_248251559.1">
    <property type="nucleotide sequence ID" value="NZ_JAIWJX010000002.1"/>
</dbReference>
<sequence length="76" mass="8669">MKWFKRVKVKIENKAAGNSLSFLLIKFYLPGNIVAGHQIIRKKDNGVSKAVFVALALRYNKNANENFPNEKGKHVR</sequence>
<comment type="caution">
    <text evidence="1">The sequence shown here is derived from an EMBL/GenBank/DDBJ whole genome shotgun (WGS) entry which is preliminary data.</text>
</comment>
<dbReference type="AlphaFoldDB" id="A0A9X2BCI6"/>
<evidence type="ECO:0000313" key="1">
    <source>
        <dbReference type="EMBL" id="MCK6255790.1"/>
    </source>
</evidence>
<keyword evidence="2" id="KW-1185">Reference proteome</keyword>
<evidence type="ECO:0000313" key="2">
    <source>
        <dbReference type="Proteomes" id="UP001139011"/>
    </source>
</evidence>
<dbReference type="EMBL" id="JAIWJX010000002">
    <property type="protein sequence ID" value="MCK6255790.1"/>
    <property type="molecule type" value="Genomic_DNA"/>
</dbReference>
<proteinExistence type="predicted"/>
<gene>
    <name evidence="1" type="ORF">LCY76_04130</name>
</gene>
<protein>
    <submittedName>
        <fullName evidence="1">Uncharacterized protein</fullName>
    </submittedName>
</protein>
<organism evidence="1 2">
    <name type="scientific">Fictibacillus marinisediminis</name>
    <dbReference type="NCBI Taxonomy" id="2878389"/>
    <lineage>
        <taxon>Bacteria</taxon>
        <taxon>Bacillati</taxon>
        <taxon>Bacillota</taxon>
        <taxon>Bacilli</taxon>
        <taxon>Bacillales</taxon>
        <taxon>Fictibacillaceae</taxon>
        <taxon>Fictibacillus</taxon>
    </lineage>
</organism>
<dbReference type="Proteomes" id="UP001139011">
    <property type="component" value="Unassembled WGS sequence"/>
</dbReference>
<accession>A0A9X2BCI6</accession>
<reference evidence="1" key="1">
    <citation type="submission" date="2021-09" db="EMBL/GenBank/DDBJ databases">
        <title>Genome analysis of Fictibacillus sp. KIGAM418 isolated from marine sediment.</title>
        <authorList>
            <person name="Seo M.-J."/>
            <person name="Cho E.-S."/>
            <person name="Hwang C.Y."/>
        </authorList>
    </citation>
    <scope>NUCLEOTIDE SEQUENCE</scope>
    <source>
        <strain evidence="1">KIGAM418</strain>
    </source>
</reference>
<name>A0A9X2BCI6_9BACL</name>